<sequence length="92" mass="10179">MDIPDSIKLGLGDFIFYSMLVGRAAMYDYMTVFSSYLGIIAGLGITLLCLTFYQKALPALPFSIALGVAFYFLTRLVLEPFLVPLASSLTYF</sequence>
<comment type="subcellular location">
    <subcellularLocation>
        <location evidence="1">Membrane</location>
        <topology evidence="1">Multi-pass membrane protein</topology>
    </subcellularLocation>
</comment>
<dbReference type="GO" id="GO:0006509">
    <property type="term" value="P:membrane protein ectodomain proteolysis"/>
    <property type="evidence" value="ECO:0007669"/>
    <property type="project" value="TreeGrafter"/>
</dbReference>
<evidence type="ECO:0000256" key="3">
    <source>
        <dbReference type="ARBA" id="ARBA00022801"/>
    </source>
</evidence>
<dbReference type="GO" id="GO:0044351">
    <property type="term" value="P:macropinocytosis"/>
    <property type="evidence" value="ECO:0007669"/>
    <property type="project" value="UniProtKB-ARBA"/>
</dbReference>
<keyword evidence="2 8" id="KW-0812">Transmembrane</keyword>
<evidence type="ECO:0000256" key="1">
    <source>
        <dbReference type="ARBA" id="ARBA00004141"/>
    </source>
</evidence>
<comment type="caution">
    <text evidence="10">The sequence shown here is derived from an EMBL/GenBank/DDBJ whole genome shotgun (WGS) entry which is preliminary data.</text>
</comment>
<comment type="function">
    <text evidence="6">Probable catalytic subunit of the gamma-secretase complex, an endoprotease complex that catalyzes the intramembrane cleavage of integral membrane proteins such as Notch receptors. Requires the other members of the gamma-secretase complex to have a protease activity.</text>
</comment>
<dbReference type="InterPro" id="IPR001108">
    <property type="entry name" value="Peptidase_A22A"/>
</dbReference>
<feature type="transmembrane region" description="Helical" evidence="8">
    <location>
        <begin position="59"/>
        <end position="78"/>
    </location>
</feature>
<dbReference type="Proteomes" id="UP000485058">
    <property type="component" value="Unassembled WGS sequence"/>
</dbReference>
<comment type="subunit">
    <text evidence="7">Homodimer. Component of the gamma-secretase complex, a complex composed of a presenilin homodimer, nicastrin, aph1 and pen2.</text>
</comment>
<keyword evidence="5 8" id="KW-0472">Membrane</keyword>
<dbReference type="GO" id="GO:0016485">
    <property type="term" value="P:protein processing"/>
    <property type="evidence" value="ECO:0007669"/>
    <property type="project" value="InterPro"/>
</dbReference>
<evidence type="ECO:0000313" key="11">
    <source>
        <dbReference type="Proteomes" id="UP000485058"/>
    </source>
</evidence>
<organism evidence="10 11">
    <name type="scientific">Haematococcus lacustris</name>
    <name type="common">Green alga</name>
    <name type="synonym">Haematococcus pluvialis</name>
    <dbReference type="NCBI Taxonomy" id="44745"/>
    <lineage>
        <taxon>Eukaryota</taxon>
        <taxon>Viridiplantae</taxon>
        <taxon>Chlorophyta</taxon>
        <taxon>core chlorophytes</taxon>
        <taxon>Chlorophyceae</taxon>
        <taxon>CS clade</taxon>
        <taxon>Chlamydomonadales</taxon>
        <taxon>Haematococcaceae</taxon>
        <taxon>Haematococcus</taxon>
    </lineage>
</organism>
<dbReference type="EMBL" id="BLLF01000187">
    <property type="protein sequence ID" value="GFH08826.1"/>
    <property type="molecule type" value="Genomic_DNA"/>
</dbReference>
<evidence type="ECO:0000256" key="2">
    <source>
        <dbReference type="ARBA" id="ARBA00022692"/>
    </source>
</evidence>
<name>A0A699ZDL7_HAELA</name>
<gene>
    <name evidence="9" type="ORF">HaLaN_03857</name>
    <name evidence="10" type="ORF">HaLaN_13625</name>
</gene>
<evidence type="ECO:0000256" key="5">
    <source>
        <dbReference type="ARBA" id="ARBA00023136"/>
    </source>
</evidence>
<evidence type="ECO:0000256" key="7">
    <source>
        <dbReference type="ARBA" id="ARBA00066080"/>
    </source>
</evidence>
<evidence type="ECO:0000313" key="9">
    <source>
        <dbReference type="EMBL" id="GFH08826.1"/>
    </source>
</evidence>
<dbReference type="GO" id="GO:0070765">
    <property type="term" value="C:gamma-secretase complex"/>
    <property type="evidence" value="ECO:0007669"/>
    <property type="project" value="UniProtKB-ARBA"/>
</dbReference>
<evidence type="ECO:0000256" key="4">
    <source>
        <dbReference type="ARBA" id="ARBA00022989"/>
    </source>
</evidence>
<dbReference type="Pfam" id="PF01080">
    <property type="entry name" value="Presenilin"/>
    <property type="match status" value="1"/>
</dbReference>
<dbReference type="PANTHER" id="PTHR10202:SF13">
    <property type="entry name" value="PRESENILIN HOMOLOG"/>
    <property type="match status" value="1"/>
</dbReference>
<feature type="transmembrane region" description="Helical" evidence="8">
    <location>
        <begin position="33"/>
        <end position="53"/>
    </location>
</feature>
<keyword evidence="3" id="KW-0378">Hydrolase</keyword>
<evidence type="ECO:0000256" key="8">
    <source>
        <dbReference type="SAM" id="Phobius"/>
    </source>
</evidence>
<dbReference type="FunFam" id="1.10.472.100:FF:000003">
    <property type="entry name" value="Presenilin"/>
    <property type="match status" value="1"/>
</dbReference>
<dbReference type="PANTHER" id="PTHR10202">
    <property type="entry name" value="PRESENILIN"/>
    <property type="match status" value="1"/>
</dbReference>
<dbReference type="AlphaFoldDB" id="A0A699ZDL7"/>
<dbReference type="GO" id="GO:0042500">
    <property type="term" value="F:aspartic endopeptidase activity, intramembrane cleaving"/>
    <property type="evidence" value="ECO:0007669"/>
    <property type="project" value="InterPro"/>
</dbReference>
<evidence type="ECO:0000313" key="10">
    <source>
        <dbReference type="EMBL" id="GFH17078.1"/>
    </source>
</evidence>
<proteinExistence type="predicted"/>
<accession>A0A699ZDL7</accession>
<keyword evidence="4 8" id="KW-1133">Transmembrane helix</keyword>
<reference evidence="10 11" key="1">
    <citation type="submission" date="2020-02" db="EMBL/GenBank/DDBJ databases">
        <title>Draft genome sequence of Haematococcus lacustris strain NIES-144.</title>
        <authorList>
            <person name="Morimoto D."/>
            <person name="Nakagawa S."/>
            <person name="Yoshida T."/>
            <person name="Sawayama S."/>
        </authorList>
    </citation>
    <scope>NUCLEOTIDE SEQUENCE [LARGE SCALE GENOMIC DNA]</scope>
    <source>
        <strain evidence="10 11">NIES-144</strain>
    </source>
</reference>
<protein>
    <submittedName>
        <fullName evidence="10">Presenilin</fullName>
    </submittedName>
</protein>
<evidence type="ECO:0000256" key="6">
    <source>
        <dbReference type="ARBA" id="ARBA00053367"/>
    </source>
</evidence>
<dbReference type="InterPro" id="IPR042524">
    <property type="entry name" value="Presenilin_C"/>
</dbReference>
<dbReference type="Gene3D" id="1.10.472.100">
    <property type="entry name" value="Presenilin"/>
    <property type="match status" value="1"/>
</dbReference>
<keyword evidence="11" id="KW-1185">Reference proteome</keyword>
<dbReference type="EMBL" id="BLLF01001093">
    <property type="protein sequence ID" value="GFH17078.1"/>
    <property type="molecule type" value="Genomic_DNA"/>
</dbReference>